<feature type="compositionally biased region" description="Polar residues" evidence="1">
    <location>
        <begin position="230"/>
        <end position="241"/>
    </location>
</feature>
<dbReference type="VEuPathDB" id="AmoebaDB:NAEGRDRAFT_51444"/>
<evidence type="ECO:0000313" key="2">
    <source>
        <dbReference type="EMBL" id="EFC40936.1"/>
    </source>
</evidence>
<dbReference type="GeneID" id="8855878"/>
<feature type="region of interest" description="Disordered" evidence="1">
    <location>
        <begin position="1"/>
        <end position="45"/>
    </location>
</feature>
<dbReference type="OrthoDB" id="10257371at2759"/>
<gene>
    <name evidence="2" type="ORF">NAEGRDRAFT_51444</name>
</gene>
<name>D2VQF3_NAEGR</name>
<dbReference type="EMBL" id="GG738889">
    <property type="protein sequence ID" value="EFC40936.1"/>
    <property type="molecule type" value="Genomic_DNA"/>
</dbReference>
<protein>
    <submittedName>
        <fullName evidence="2">Predicted protein</fullName>
    </submittedName>
</protein>
<dbReference type="OMA" id="KCWIHRN"/>
<organism evidence="3">
    <name type="scientific">Naegleria gruberi</name>
    <name type="common">Amoeba</name>
    <dbReference type="NCBI Taxonomy" id="5762"/>
    <lineage>
        <taxon>Eukaryota</taxon>
        <taxon>Discoba</taxon>
        <taxon>Heterolobosea</taxon>
        <taxon>Tetramitia</taxon>
        <taxon>Eutetramitia</taxon>
        <taxon>Vahlkampfiidae</taxon>
        <taxon>Naegleria</taxon>
    </lineage>
</organism>
<reference evidence="2 3" key="1">
    <citation type="journal article" date="2010" name="Cell">
        <title>The genome of Naegleria gruberi illuminates early eukaryotic versatility.</title>
        <authorList>
            <person name="Fritz-Laylin L.K."/>
            <person name="Prochnik S.E."/>
            <person name="Ginger M.L."/>
            <person name="Dacks J.B."/>
            <person name="Carpenter M.L."/>
            <person name="Field M.C."/>
            <person name="Kuo A."/>
            <person name="Paredez A."/>
            <person name="Chapman J."/>
            <person name="Pham J."/>
            <person name="Shu S."/>
            <person name="Neupane R."/>
            <person name="Cipriano M."/>
            <person name="Mancuso J."/>
            <person name="Tu H."/>
            <person name="Salamov A."/>
            <person name="Lindquist E."/>
            <person name="Shapiro H."/>
            <person name="Lucas S."/>
            <person name="Grigoriev I.V."/>
            <person name="Cande W.Z."/>
            <person name="Fulton C."/>
            <person name="Rokhsar D.S."/>
            <person name="Dawson S.C."/>
        </authorList>
    </citation>
    <scope>NUCLEOTIDE SEQUENCE [LARGE SCALE GENOMIC DNA]</scope>
    <source>
        <strain evidence="2 3">NEG-M</strain>
    </source>
</reference>
<feature type="compositionally biased region" description="Basic and acidic residues" evidence="1">
    <location>
        <begin position="19"/>
        <end position="34"/>
    </location>
</feature>
<feature type="region of interest" description="Disordered" evidence="1">
    <location>
        <begin position="212"/>
        <end position="285"/>
    </location>
</feature>
<sequence length="285" mass="33135">MLNNNNKAPSHQGSSSNPLEKHYQRYNRETEKQKQYTTTSEEIDDLKAPFSTKPVTLQEVENSILRKGLFDQWCDRLFEQFETSVEGILSNSKEIPPTTELLSKIDGHDDIKRKMKCWIHRNLYPHFRTNSEYKHNVNPEIATEIEKQIENTVQELQSDAFDNTEKSIRSLTNRGKREKFASNYKNLTEELTAVKPENLNDEKRETLYQAKLKRKQTQKDWDTQGDDIDLNTSSISEQSNLDEIFPMKKRKIASSSGQPPVPPLSNQSTTNEEQSEQPLEEIQKE</sequence>
<evidence type="ECO:0000313" key="3">
    <source>
        <dbReference type="Proteomes" id="UP000006671"/>
    </source>
</evidence>
<accession>D2VQF3</accession>
<proteinExistence type="predicted"/>
<dbReference type="KEGG" id="ngr:NAEGRDRAFT_51444"/>
<feature type="compositionally biased region" description="Polar residues" evidence="1">
    <location>
        <begin position="253"/>
        <end position="272"/>
    </location>
</feature>
<evidence type="ECO:0000256" key="1">
    <source>
        <dbReference type="SAM" id="MobiDB-lite"/>
    </source>
</evidence>
<keyword evidence="3" id="KW-1185">Reference proteome</keyword>
<dbReference type="RefSeq" id="XP_002673680.1">
    <property type="nucleotide sequence ID" value="XM_002673634.1"/>
</dbReference>
<dbReference type="InParanoid" id="D2VQF3"/>
<feature type="compositionally biased region" description="Polar residues" evidence="1">
    <location>
        <begin position="1"/>
        <end position="18"/>
    </location>
</feature>
<dbReference type="AlphaFoldDB" id="D2VQF3"/>
<dbReference type="Proteomes" id="UP000006671">
    <property type="component" value="Unassembled WGS sequence"/>
</dbReference>